<feature type="domain" description="Activator of Hsp90 ATPase homologue 1/2-like C-terminal" evidence="2">
    <location>
        <begin position="20"/>
        <end position="167"/>
    </location>
</feature>
<dbReference type="InterPro" id="IPR013538">
    <property type="entry name" value="ASHA1/2-like_C"/>
</dbReference>
<proteinExistence type="inferred from homology"/>
<name>A0A1G4T624_9CAUL</name>
<comment type="similarity">
    <text evidence="1">Belongs to the AHA1 family.</text>
</comment>
<dbReference type="AlphaFoldDB" id="A0A1G4T624"/>
<sequence>MTLEAPAAEDEVFKLSRTFDAPKALIWACWTEADHLANWFGPAGMKLIVKSLDLRVGGTFLYGMQMPTGITMWGKWVFREINAPDSMAYVVSFCNEAGQPVRHPMAPLWPLEVLAIQTLSEKDGKTLTESRSYPINATPEERAVFKAGHASMQMGFGGTFAQLDAYLARIKS</sequence>
<dbReference type="Gene3D" id="3.30.530.20">
    <property type="match status" value="1"/>
</dbReference>
<reference evidence="4" key="1">
    <citation type="submission" date="2016-10" db="EMBL/GenBank/DDBJ databases">
        <authorList>
            <person name="Varghese N."/>
            <person name="Submissions S."/>
        </authorList>
    </citation>
    <scope>NUCLEOTIDE SEQUENCE [LARGE SCALE GENOMIC DNA]</scope>
    <source>
        <strain evidence="4">CGMCC 1.3431</strain>
    </source>
</reference>
<dbReference type="Proteomes" id="UP000199150">
    <property type="component" value="Unassembled WGS sequence"/>
</dbReference>
<dbReference type="SUPFAM" id="SSF55961">
    <property type="entry name" value="Bet v1-like"/>
    <property type="match status" value="1"/>
</dbReference>
<accession>A0A1G4T624</accession>
<dbReference type="RefSeq" id="WP_090650136.1">
    <property type="nucleotide sequence ID" value="NZ_CBCRYE010000010.1"/>
</dbReference>
<evidence type="ECO:0000313" key="4">
    <source>
        <dbReference type="Proteomes" id="UP000199150"/>
    </source>
</evidence>
<evidence type="ECO:0000256" key="1">
    <source>
        <dbReference type="ARBA" id="ARBA00006817"/>
    </source>
</evidence>
<evidence type="ECO:0000313" key="3">
    <source>
        <dbReference type="EMBL" id="SCW76843.1"/>
    </source>
</evidence>
<dbReference type="OrthoDB" id="9805228at2"/>
<dbReference type="InterPro" id="IPR023393">
    <property type="entry name" value="START-like_dom_sf"/>
</dbReference>
<evidence type="ECO:0000259" key="2">
    <source>
        <dbReference type="Pfam" id="PF08327"/>
    </source>
</evidence>
<dbReference type="Pfam" id="PF08327">
    <property type="entry name" value="AHSA1"/>
    <property type="match status" value="1"/>
</dbReference>
<keyword evidence="4" id="KW-1185">Reference proteome</keyword>
<dbReference type="EMBL" id="FMTS01000006">
    <property type="protein sequence ID" value="SCW76843.1"/>
    <property type="molecule type" value="Genomic_DNA"/>
</dbReference>
<organism evidence="3 4">
    <name type="scientific">Asticcacaulis taihuensis</name>
    <dbReference type="NCBI Taxonomy" id="260084"/>
    <lineage>
        <taxon>Bacteria</taxon>
        <taxon>Pseudomonadati</taxon>
        <taxon>Pseudomonadota</taxon>
        <taxon>Alphaproteobacteria</taxon>
        <taxon>Caulobacterales</taxon>
        <taxon>Caulobacteraceae</taxon>
        <taxon>Asticcacaulis</taxon>
    </lineage>
</organism>
<gene>
    <name evidence="3" type="ORF">SAMN02927928_3308</name>
</gene>
<dbReference type="STRING" id="260084.SAMN02927928_3308"/>
<protein>
    <submittedName>
        <fullName evidence="3">Uncharacterized conserved protein YndB, AHSA1/START domain</fullName>
    </submittedName>
</protein>
<dbReference type="CDD" id="cd07814">
    <property type="entry name" value="SRPBCC_CalC_Aha1-like"/>
    <property type="match status" value="1"/>
</dbReference>